<dbReference type="Pfam" id="PF08240">
    <property type="entry name" value="ADH_N"/>
    <property type="match status" value="1"/>
</dbReference>
<evidence type="ECO:0000313" key="4">
    <source>
        <dbReference type="EMBL" id="BAL88377.1"/>
    </source>
</evidence>
<feature type="domain" description="Enoyl reductase (ER)" evidence="3">
    <location>
        <begin position="10"/>
        <end position="316"/>
    </location>
</feature>
<name>I0H5U0_ACTM4</name>
<evidence type="ECO:0000256" key="2">
    <source>
        <dbReference type="ARBA" id="ARBA00023002"/>
    </source>
</evidence>
<dbReference type="Gene3D" id="3.40.50.720">
    <property type="entry name" value="NAD(P)-binding Rossmann-like Domain"/>
    <property type="match status" value="1"/>
</dbReference>
<dbReference type="GO" id="GO:0070402">
    <property type="term" value="F:NADPH binding"/>
    <property type="evidence" value="ECO:0007669"/>
    <property type="project" value="TreeGrafter"/>
</dbReference>
<dbReference type="SUPFAM" id="SSF50129">
    <property type="entry name" value="GroES-like"/>
    <property type="match status" value="1"/>
</dbReference>
<proteinExistence type="predicted"/>
<accession>I0H5U0</accession>
<organism evidence="4 5">
    <name type="scientific">Actinoplanes missouriensis (strain ATCC 14538 / DSM 43046 / CBS 188.64 / JCM 3121 / NBRC 102363 / NCIMB 12654 / NRRL B-3342 / UNCC 431)</name>
    <dbReference type="NCBI Taxonomy" id="512565"/>
    <lineage>
        <taxon>Bacteria</taxon>
        <taxon>Bacillati</taxon>
        <taxon>Actinomycetota</taxon>
        <taxon>Actinomycetes</taxon>
        <taxon>Micromonosporales</taxon>
        <taxon>Micromonosporaceae</taxon>
        <taxon>Actinoplanes</taxon>
    </lineage>
</organism>
<dbReference type="InterPro" id="IPR020843">
    <property type="entry name" value="ER"/>
</dbReference>
<dbReference type="Gene3D" id="3.90.180.10">
    <property type="entry name" value="Medium-chain alcohol dehydrogenases, catalytic domain"/>
    <property type="match status" value="1"/>
</dbReference>
<dbReference type="InterPro" id="IPR036291">
    <property type="entry name" value="NAD(P)-bd_dom_sf"/>
</dbReference>
<keyword evidence="5" id="KW-1185">Reference proteome</keyword>
<dbReference type="HOGENOM" id="CLU_026673_3_1_11"/>
<gene>
    <name evidence="4" type="ordered locus">AMIS_31570</name>
</gene>
<dbReference type="Proteomes" id="UP000007882">
    <property type="component" value="Chromosome"/>
</dbReference>
<keyword evidence="2" id="KW-0560">Oxidoreductase</keyword>
<dbReference type="InterPro" id="IPR013154">
    <property type="entry name" value="ADH-like_N"/>
</dbReference>
<evidence type="ECO:0000256" key="1">
    <source>
        <dbReference type="ARBA" id="ARBA00022857"/>
    </source>
</evidence>
<evidence type="ECO:0000313" key="5">
    <source>
        <dbReference type="Proteomes" id="UP000007882"/>
    </source>
</evidence>
<protein>
    <submittedName>
        <fullName evidence="4">Putative alcohol dehydrogenase</fullName>
    </submittedName>
</protein>
<dbReference type="OrthoDB" id="5195079at2"/>
<dbReference type="AlphaFoldDB" id="I0H5U0"/>
<dbReference type="KEGG" id="ams:AMIS_31570"/>
<dbReference type="RefSeq" id="WP_014443272.1">
    <property type="nucleotide sequence ID" value="NC_017093.1"/>
</dbReference>
<dbReference type="InterPro" id="IPR011032">
    <property type="entry name" value="GroES-like_sf"/>
</dbReference>
<dbReference type="SMART" id="SM00829">
    <property type="entry name" value="PKS_ER"/>
    <property type="match status" value="1"/>
</dbReference>
<dbReference type="EMBL" id="AP012319">
    <property type="protein sequence ID" value="BAL88377.1"/>
    <property type="molecule type" value="Genomic_DNA"/>
</dbReference>
<dbReference type="STRING" id="512565.AMIS_31570"/>
<dbReference type="SUPFAM" id="SSF51735">
    <property type="entry name" value="NAD(P)-binding Rossmann-fold domains"/>
    <property type="match status" value="1"/>
</dbReference>
<dbReference type="eggNOG" id="COG0604">
    <property type="taxonomic scope" value="Bacteria"/>
</dbReference>
<reference evidence="4 5" key="1">
    <citation type="submission" date="2012-02" db="EMBL/GenBank/DDBJ databases">
        <title>Complete genome sequence of Actinoplanes missouriensis 431 (= NBRC 102363).</title>
        <authorList>
            <person name="Ohnishi Y."/>
            <person name="Ishikawa J."/>
            <person name="Sekine M."/>
            <person name="Hosoyama A."/>
            <person name="Harada T."/>
            <person name="Narita H."/>
            <person name="Hata T."/>
            <person name="Konno Y."/>
            <person name="Tutikane K."/>
            <person name="Fujita N."/>
            <person name="Horinouchi S."/>
            <person name="Hayakawa M."/>
        </authorList>
    </citation>
    <scope>NUCLEOTIDE SEQUENCE [LARGE SCALE GENOMIC DNA]</scope>
    <source>
        <strain evidence="5">ATCC 14538 / DSM 43046 / CBS 188.64 / JCM 3121 / NBRC 102363 / NCIMB 12654 / NRRL B-3342 / UNCC 431</strain>
    </source>
</reference>
<sequence length="318" mass="32328">MRAVWLTAFGPPSLLQVRDRPDPVAGPGEVLIAVEFAGITWIETMFRATGFGPFPAPPMIPGNGVAGTVLAAGSADVRHLVGRRVVTGTGGSGGYAELVAVDAGQVIEVPAGVATEDAAALLADGRTALMIMEAAAVRSGDRVLIEAAAGGVGSLLVQRAVAAGAEVVAVAGTARKLEVARGLGARHTVDYLEPGWPEAVRAAAGEVDVVLDGVGGAVAETAFDLLVTGGRMISFGFSGSTGWPDISDEAAEQRGIRMQRGVFASPEDQRRHTVAALDLAAAGALRAVVGQRFPLEQAAQAHAAMESRAAVGKTLLKA</sequence>
<dbReference type="PATRIC" id="fig|512565.3.peg.3151"/>
<evidence type="ECO:0000259" key="3">
    <source>
        <dbReference type="SMART" id="SM00829"/>
    </source>
</evidence>
<dbReference type="Pfam" id="PF13602">
    <property type="entry name" value="ADH_zinc_N_2"/>
    <property type="match status" value="1"/>
</dbReference>
<dbReference type="PANTHER" id="PTHR48106">
    <property type="entry name" value="QUINONE OXIDOREDUCTASE PIG3-RELATED"/>
    <property type="match status" value="1"/>
</dbReference>
<keyword evidence="1" id="KW-0521">NADP</keyword>
<dbReference type="GO" id="GO:0016651">
    <property type="term" value="F:oxidoreductase activity, acting on NAD(P)H"/>
    <property type="evidence" value="ECO:0007669"/>
    <property type="project" value="TreeGrafter"/>
</dbReference>